<dbReference type="EMBL" id="JBHUHZ010000003">
    <property type="protein sequence ID" value="MFD2164326.1"/>
    <property type="molecule type" value="Genomic_DNA"/>
</dbReference>
<protein>
    <submittedName>
        <fullName evidence="2">Uncharacterized protein</fullName>
    </submittedName>
</protein>
<sequence length="78" mass="9096">MVNKSLAINLWQVISVRNDREYFSFYKTVLLNKKPVAIQIDNSEFKQLAGRLWSNKSDNRTEQNNSSHQFNNSGFSEV</sequence>
<gene>
    <name evidence="2" type="ORF">ACFSJU_18095</name>
</gene>
<evidence type="ECO:0000313" key="2">
    <source>
        <dbReference type="EMBL" id="MFD2164326.1"/>
    </source>
</evidence>
<keyword evidence="3" id="KW-1185">Reference proteome</keyword>
<organism evidence="2 3">
    <name type="scientific">Paradesertivirga mongoliensis</name>
    <dbReference type="NCBI Taxonomy" id="2100740"/>
    <lineage>
        <taxon>Bacteria</taxon>
        <taxon>Pseudomonadati</taxon>
        <taxon>Bacteroidota</taxon>
        <taxon>Sphingobacteriia</taxon>
        <taxon>Sphingobacteriales</taxon>
        <taxon>Sphingobacteriaceae</taxon>
        <taxon>Paradesertivirga</taxon>
    </lineage>
</organism>
<proteinExistence type="predicted"/>
<feature type="compositionally biased region" description="Polar residues" evidence="1">
    <location>
        <begin position="62"/>
        <end position="78"/>
    </location>
</feature>
<reference evidence="3" key="1">
    <citation type="journal article" date="2019" name="Int. J. Syst. Evol. Microbiol.">
        <title>The Global Catalogue of Microorganisms (GCM) 10K type strain sequencing project: providing services to taxonomists for standard genome sequencing and annotation.</title>
        <authorList>
            <consortium name="The Broad Institute Genomics Platform"/>
            <consortium name="The Broad Institute Genome Sequencing Center for Infectious Disease"/>
            <person name="Wu L."/>
            <person name="Ma J."/>
        </authorList>
    </citation>
    <scope>NUCLEOTIDE SEQUENCE [LARGE SCALE GENOMIC DNA]</scope>
    <source>
        <strain evidence="3">KCTC 42217</strain>
    </source>
</reference>
<evidence type="ECO:0000256" key="1">
    <source>
        <dbReference type="SAM" id="MobiDB-lite"/>
    </source>
</evidence>
<comment type="caution">
    <text evidence="2">The sequence shown here is derived from an EMBL/GenBank/DDBJ whole genome shotgun (WGS) entry which is preliminary data.</text>
</comment>
<accession>A0ABW4ZRQ0</accession>
<evidence type="ECO:0000313" key="3">
    <source>
        <dbReference type="Proteomes" id="UP001597387"/>
    </source>
</evidence>
<dbReference type="Proteomes" id="UP001597387">
    <property type="component" value="Unassembled WGS sequence"/>
</dbReference>
<name>A0ABW4ZRQ0_9SPHI</name>
<feature type="region of interest" description="Disordered" evidence="1">
    <location>
        <begin position="56"/>
        <end position="78"/>
    </location>
</feature>
<dbReference type="RefSeq" id="WP_255904104.1">
    <property type="nucleotide sequence ID" value="NZ_JAFMZO010000004.1"/>
</dbReference>